<feature type="domain" description="Type II secretion system protein GspF" evidence="11">
    <location>
        <begin position="69"/>
        <end position="192"/>
    </location>
</feature>
<evidence type="ECO:0000256" key="8">
    <source>
        <dbReference type="ARBA" id="ARBA00023136"/>
    </source>
</evidence>
<dbReference type="PROSITE" id="PS00874">
    <property type="entry name" value="T2SP_F"/>
    <property type="match status" value="1"/>
</dbReference>
<evidence type="ECO:0000256" key="7">
    <source>
        <dbReference type="ARBA" id="ARBA00022989"/>
    </source>
</evidence>
<sequence>MAATTAKSKELLFSWEGKDAQNKPARGEIRAMSEASARTALRRQGVIVTRITKIKQRRGRINEKDLVLFTRQLSTMMKAGVPLLQSFDIAIKGSTNPALTRLLNLIREDIAAGSSLAAAFAKHPLYFDRLFVSLVAAGEQAGILDDLLERLATYQEKILAIKGKIKSALFYPAAVVVVAMIVIAVMMIFVIPQFKDIFTSFGADLPAPTQIVIDMSEFFVANWYVMLGAVILIMVGLTLLHRRSPAFRALVDRSILRLPVVGEIVRKATIARWTRTLATMFAAGVPLNEALVSVGDAAGNIVYREATEKITQAVTSGISLTVAMAETGVFPAMVTQMISIGEESGQLDSMLSKVAEYYEREVDEAVASLSQLLEPVIMVFLGVVIGGIVVAMYLPIFKMAQTI</sequence>
<dbReference type="Proteomes" id="UP000669605">
    <property type="component" value="Unassembled WGS sequence"/>
</dbReference>
<dbReference type="InterPro" id="IPR001992">
    <property type="entry name" value="T2SS_GspF/T4SS_PilC_CS"/>
</dbReference>
<feature type="transmembrane region" description="Helical" evidence="10">
    <location>
        <begin position="376"/>
        <end position="396"/>
    </location>
</feature>
<evidence type="ECO:0000256" key="1">
    <source>
        <dbReference type="ARBA" id="ARBA00004429"/>
    </source>
</evidence>
<keyword evidence="5" id="KW-0997">Cell inner membrane</keyword>
<feature type="domain" description="Type II secretion system protein GspF" evidence="11">
    <location>
        <begin position="273"/>
        <end position="395"/>
    </location>
</feature>
<dbReference type="InterPro" id="IPR042094">
    <property type="entry name" value="T2SS_GspF_sf"/>
</dbReference>
<keyword evidence="13" id="KW-1185">Reference proteome</keyword>
<accession>A0ABX1QJV9</accession>
<gene>
    <name evidence="12" type="ORF">GV368_02445</name>
</gene>
<feature type="transmembrane region" description="Helical" evidence="10">
    <location>
        <begin position="169"/>
        <end position="191"/>
    </location>
</feature>
<comment type="similarity">
    <text evidence="2 9">Belongs to the GSP F family.</text>
</comment>
<reference evidence="12 13" key="1">
    <citation type="journal article" date="2020" name="Curr. Microbiol.">
        <title>Tepidiphilus baoligensis sp. nov., a Novel Bacterium of the Family Hydrogenophilaceae Isolated from an Oil Reservoir.</title>
        <authorList>
            <person name="Zhang X."/>
            <person name="Wang G."/>
            <person name="Ma X."/>
            <person name="Yu J."/>
            <person name="You J."/>
            <person name="Xue Y."/>
            <person name="Ma Y."/>
        </authorList>
    </citation>
    <scope>NUCLEOTIDE SEQUENCE [LARGE SCALE GENOMIC DNA]</scope>
    <source>
        <strain evidence="12 13">B18-69</strain>
    </source>
</reference>
<evidence type="ECO:0000256" key="6">
    <source>
        <dbReference type="ARBA" id="ARBA00022692"/>
    </source>
</evidence>
<dbReference type="EMBL" id="JAAAUB010000002">
    <property type="protein sequence ID" value="NMH15987.1"/>
    <property type="molecule type" value="Genomic_DNA"/>
</dbReference>
<dbReference type="Gene3D" id="1.20.81.30">
    <property type="entry name" value="Type II secretion system (T2SS), domain F"/>
    <property type="match status" value="2"/>
</dbReference>
<feature type="transmembrane region" description="Helical" evidence="10">
    <location>
        <begin position="221"/>
        <end position="240"/>
    </location>
</feature>
<keyword evidence="4" id="KW-1003">Cell membrane</keyword>
<dbReference type="RefSeq" id="WP_142809268.1">
    <property type="nucleotide sequence ID" value="NZ_JAAAUB010000002.1"/>
</dbReference>
<keyword evidence="8 10" id="KW-0472">Membrane</keyword>
<dbReference type="InterPro" id="IPR003004">
    <property type="entry name" value="GspF/PilC"/>
</dbReference>
<comment type="caution">
    <text evidence="12">The sequence shown here is derived from an EMBL/GenBank/DDBJ whole genome shotgun (WGS) entry which is preliminary data.</text>
</comment>
<dbReference type="Pfam" id="PF00482">
    <property type="entry name" value="T2SSF"/>
    <property type="match status" value="2"/>
</dbReference>
<evidence type="ECO:0000256" key="3">
    <source>
        <dbReference type="ARBA" id="ARBA00022448"/>
    </source>
</evidence>
<evidence type="ECO:0000256" key="9">
    <source>
        <dbReference type="RuleBase" id="RU003923"/>
    </source>
</evidence>
<dbReference type="PANTHER" id="PTHR30012">
    <property type="entry name" value="GENERAL SECRETION PATHWAY PROTEIN"/>
    <property type="match status" value="1"/>
</dbReference>
<evidence type="ECO:0000313" key="13">
    <source>
        <dbReference type="Proteomes" id="UP000669605"/>
    </source>
</evidence>
<protein>
    <submittedName>
        <fullName evidence="12">Type II secretion system F family protein</fullName>
    </submittedName>
</protein>
<evidence type="ECO:0000313" key="12">
    <source>
        <dbReference type="EMBL" id="NMH15987.1"/>
    </source>
</evidence>
<organism evidence="12 13">
    <name type="scientific">Tepidiphilus baoligensis</name>
    <dbReference type="NCBI Taxonomy" id="2698687"/>
    <lineage>
        <taxon>Bacteria</taxon>
        <taxon>Pseudomonadati</taxon>
        <taxon>Pseudomonadota</taxon>
        <taxon>Hydrogenophilia</taxon>
        <taxon>Hydrogenophilales</taxon>
        <taxon>Hydrogenophilaceae</taxon>
        <taxon>Tepidiphilus</taxon>
    </lineage>
</organism>
<evidence type="ECO:0000256" key="4">
    <source>
        <dbReference type="ARBA" id="ARBA00022475"/>
    </source>
</evidence>
<evidence type="ECO:0000256" key="2">
    <source>
        <dbReference type="ARBA" id="ARBA00005745"/>
    </source>
</evidence>
<evidence type="ECO:0000256" key="5">
    <source>
        <dbReference type="ARBA" id="ARBA00022519"/>
    </source>
</evidence>
<keyword evidence="7 10" id="KW-1133">Transmembrane helix</keyword>
<dbReference type="InterPro" id="IPR018076">
    <property type="entry name" value="T2SS_GspF_dom"/>
</dbReference>
<keyword evidence="6 9" id="KW-0812">Transmembrane</keyword>
<dbReference type="PANTHER" id="PTHR30012:SF7">
    <property type="entry name" value="PROTEIN TRANSPORT PROTEIN HOFC HOMOLOG"/>
    <property type="match status" value="1"/>
</dbReference>
<comment type="subcellular location">
    <subcellularLocation>
        <location evidence="1 9">Cell inner membrane</location>
        <topology evidence="1 9">Multi-pass membrane protein</topology>
    </subcellularLocation>
</comment>
<name>A0ABX1QJV9_9PROT</name>
<dbReference type="PRINTS" id="PR00812">
    <property type="entry name" value="BCTERIALGSPF"/>
</dbReference>
<proteinExistence type="inferred from homology"/>
<keyword evidence="3 9" id="KW-0813">Transport</keyword>
<evidence type="ECO:0000256" key="10">
    <source>
        <dbReference type="SAM" id="Phobius"/>
    </source>
</evidence>
<evidence type="ECO:0000259" key="11">
    <source>
        <dbReference type="Pfam" id="PF00482"/>
    </source>
</evidence>